<dbReference type="InterPro" id="IPR000182">
    <property type="entry name" value="GNAT_dom"/>
</dbReference>
<feature type="domain" description="N-acetyltransferase" evidence="18">
    <location>
        <begin position="142"/>
        <end position="306"/>
    </location>
</feature>
<dbReference type="Gene3D" id="3.40.630.30">
    <property type="match status" value="1"/>
</dbReference>
<evidence type="ECO:0000256" key="3">
    <source>
        <dbReference type="ARBA" id="ARBA00010543"/>
    </source>
</evidence>
<dbReference type="InterPro" id="IPR013523">
    <property type="entry name" value="Hist_AcTrfase_HAT1_C"/>
</dbReference>
<dbReference type="GO" id="GO:0003682">
    <property type="term" value="F:chromatin binding"/>
    <property type="evidence" value="ECO:0007669"/>
    <property type="project" value="EnsemblFungi"/>
</dbReference>
<evidence type="ECO:0000256" key="8">
    <source>
        <dbReference type="ARBA" id="ARBA00022763"/>
    </source>
</evidence>
<dbReference type="VEuPathDB" id="FungiDB:GVI51_L09009"/>
<gene>
    <name evidence="19" type="ORF">AO440_005205</name>
    <name evidence="20" type="ORF">AO440_005800</name>
</gene>
<dbReference type="GO" id="GO:0042393">
    <property type="term" value="F:histone binding"/>
    <property type="evidence" value="ECO:0007669"/>
    <property type="project" value="InterPro"/>
</dbReference>
<dbReference type="VEuPathDB" id="FungiDB:CAGL0L09042g"/>
<dbReference type="SMR" id="A0A0W0CED6"/>
<proteinExistence type="inferred from homology"/>
<evidence type="ECO:0000256" key="12">
    <source>
        <dbReference type="ARBA" id="ARBA00023315"/>
    </source>
</evidence>
<evidence type="ECO:0000256" key="6">
    <source>
        <dbReference type="ARBA" id="ARBA00022490"/>
    </source>
</evidence>
<name>A0A0W0CED6_CANGB</name>
<dbReference type="EC" id="2.3.1.48" evidence="4 14"/>
<evidence type="ECO:0000256" key="5">
    <source>
        <dbReference type="ARBA" id="ARBA00021268"/>
    </source>
</evidence>
<comment type="caution">
    <text evidence="19">The sequence shown here is derived from an EMBL/GenBank/DDBJ whole genome shotgun (WGS) entry which is preliminary data.</text>
</comment>
<feature type="site" description="Interaction with histone H4 N-terminus" evidence="17">
    <location>
        <position position="177"/>
    </location>
</feature>
<dbReference type="InterPro" id="IPR019467">
    <property type="entry name" value="Hat1_N"/>
</dbReference>
<dbReference type="EMBL" id="LLZZ01000154">
    <property type="protein sequence ID" value="KTA98022.1"/>
    <property type="molecule type" value="Genomic_DNA"/>
</dbReference>
<keyword evidence="9" id="KW-0156">Chromatin regulator</keyword>
<feature type="region of interest" description="Interaction with histone H4 N-terminus" evidence="16">
    <location>
        <begin position="197"/>
        <end position="199"/>
    </location>
</feature>
<dbReference type="GO" id="GO:0031509">
    <property type="term" value="P:subtelomeric heterochromatin formation"/>
    <property type="evidence" value="ECO:0007669"/>
    <property type="project" value="EnsemblFungi"/>
</dbReference>
<evidence type="ECO:0000256" key="1">
    <source>
        <dbReference type="ARBA" id="ARBA00004123"/>
    </source>
</evidence>
<evidence type="ECO:0000256" key="13">
    <source>
        <dbReference type="ARBA" id="ARBA00048017"/>
    </source>
</evidence>
<dbReference type="OMA" id="HNANECI"/>
<dbReference type="FunFam" id="3.40.630.30:FF:000114">
    <property type="entry name" value="Histone acetyltransferase type B catalytic subunit"/>
    <property type="match status" value="1"/>
</dbReference>
<reference evidence="19 21" key="1">
    <citation type="submission" date="2015-10" db="EMBL/GenBank/DDBJ databases">
        <title>Draft genomes sequences of Candida glabrata isolates 1A, 1B, 2A, 2B, 3A and 3B.</title>
        <authorList>
            <person name="Haavelsrud O.E."/>
            <person name="Gaustad P."/>
        </authorList>
    </citation>
    <scope>NUCLEOTIDE SEQUENCE [LARGE SCALE GENOMIC DNA]</scope>
    <source>
        <strain evidence="19">910700640</strain>
    </source>
</reference>
<dbReference type="GO" id="GO:0000781">
    <property type="term" value="C:chromosome, telomeric region"/>
    <property type="evidence" value="ECO:0007669"/>
    <property type="project" value="GOC"/>
</dbReference>
<dbReference type="InterPro" id="IPR016181">
    <property type="entry name" value="Acyl_CoA_acyltransferase"/>
</dbReference>
<evidence type="ECO:0000256" key="7">
    <source>
        <dbReference type="ARBA" id="ARBA00022679"/>
    </source>
</evidence>
<evidence type="ECO:0000256" key="15">
    <source>
        <dbReference type="PIRSR" id="PIRSR038084-1"/>
    </source>
</evidence>
<keyword evidence="6 14" id="KW-0963">Cytoplasm</keyword>
<evidence type="ECO:0000256" key="4">
    <source>
        <dbReference type="ARBA" id="ARBA00013184"/>
    </source>
</evidence>
<comment type="function">
    <text evidence="14">Catalytic component of the histone acetylase B (HAT-B) complex. Has intrinsic substrate specificity that modifies lysine in recognition sequence GXGKXG. Involved in DNA double-strand break repair.</text>
</comment>
<feature type="binding site" evidence="16">
    <location>
        <position position="261"/>
    </location>
    <ligand>
        <name>acetyl-CoA</name>
        <dbReference type="ChEBI" id="CHEBI:57288"/>
    </ligand>
</feature>
<dbReference type="Gene3D" id="1.10.10.390">
    <property type="match status" value="1"/>
</dbReference>
<sequence length="388" mass="45819">MSIDDFKPEKWTISSNEALKLSLVSEDNAIQFSPTFTYPIFGTEEQIFGYKDLVIHLAFDAITFKPFLNVKFSSKFEGSEEELVNIKEKLLEYLPIDDTIYKDEEKWIDSFKKEQESIEAYKNDQNIDEYKIDNADFEIYKVNLQDPKMKRFHRRIQIFSLLFIEAASYIDEDDPKWEIFIVQTKKDKKFVGYATAYNYWYYPGANNFDSESKYRYRGKISQFLILPPYQGRGHGSHLYNSIVKNWRNDSSILEIVVEDPNESFDDLRDVNDLEMLYKDGFFNKLPQERPIPNAWIESTRLKYKIEKRQFSRLLEMILLSTGSNNFEYQVKQRLLIKNKDGLEGMEVSDIKDALNKSFESLREDYDRILGKCQFSNDADGPSKKKIKT</sequence>
<dbReference type="GO" id="GO:0004402">
    <property type="term" value="F:histone acetyltransferase activity"/>
    <property type="evidence" value="ECO:0007669"/>
    <property type="project" value="UniProtKB-UniRule"/>
</dbReference>
<keyword evidence="7 14" id="KW-0808">Transferase</keyword>
<comment type="subunit">
    <text evidence="14">Component of the HAT-B complex composed of at least HAT1 and HAT2. The HAT-B complex binds to histone H4 tail.</text>
</comment>
<evidence type="ECO:0000256" key="17">
    <source>
        <dbReference type="PIRSR" id="PIRSR038084-3"/>
    </source>
</evidence>
<evidence type="ECO:0000256" key="10">
    <source>
        <dbReference type="ARBA" id="ARBA00023204"/>
    </source>
</evidence>
<organism evidence="19 21">
    <name type="scientific">Candida glabrata</name>
    <name type="common">Yeast</name>
    <name type="synonym">Torulopsis glabrata</name>
    <dbReference type="NCBI Taxonomy" id="5478"/>
    <lineage>
        <taxon>Eukaryota</taxon>
        <taxon>Fungi</taxon>
        <taxon>Dikarya</taxon>
        <taxon>Ascomycota</taxon>
        <taxon>Saccharomycotina</taxon>
        <taxon>Saccharomycetes</taxon>
        <taxon>Saccharomycetales</taxon>
        <taxon>Saccharomycetaceae</taxon>
        <taxon>Nakaseomyces</taxon>
    </lineage>
</organism>
<dbReference type="PROSITE" id="PS51186">
    <property type="entry name" value="GNAT"/>
    <property type="match status" value="1"/>
</dbReference>
<dbReference type="Pfam" id="PF21184">
    <property type="entry name" value="HAT1_C_fung"/>
    <property type="match status" value="1"/>
</dbReference>
<dbReference type="PANTHER" id="PTHR12046">
    <property type="entry name" value="HISTONE ACETYLTRANSFERASE TYPE B CATALYTIC SUBUNIT"/>
    <property type="match status" value="1"/>
</dbReference>
<dbReference type="GO" id="GO:0005737">
    <property type="term" value="C:cytoplasm"/>
    <property type="evidence" value="ECO:0007669"/>
    <property type="project" value="UniProtKB-SubCell"/>
</dbReference>
<accession>A0A0W0CED6</accession>
<dbReference type="PIRSF" id="PIRSF038084">
    <property type="entry name" value="HAT-B_cat"/>
    <property type="match status" value="1"/>
</dbReference>
<evidence type="ECO:0000313" key="20">
    <source>
        <dbReference type="EMBL" id="KTB12767.1"/>
    </source>
</evidence>
<evidence type="ECO:0000256" key="14">
    <source>
        <dbReference type="PIRNR" id="PIRNR038084"/>
    </source>
</evidence>
<protein>
    <recommendedName>
        <fullName evidence="5 14">Histone acetyltransferase type B catalytic subunit</fullName>
        <ecNumber evidence="4 14">2.3.1.48</ecNumber>
    </recommendedName>
</protein>
<evidence type="ECO:0000313" key="21">
    <source>
        <dbReference type="Proteomes" id="UP000054886"/>
    </source>
</evidence>
<dbReference type="Proteomes" id="UP000054886">
    <property type="component" value="Unassembled WGS sequence"/>
</dbReference>
<dbReference type="VEuPathDB" id="FungiDB:GWK60_L13057"/>
<keyword evidence="12 14" id="KW-0012">Acyltransferase</keyword>
<comment type="similarity">
    <text evidence="3 14">Belongs to the HAT1 family.</text>
</comment>
<evidence type="ECO:0000259" key="18">
    <source>
        <dbReference type="PROSITE" id="PS51186"/>
    </source>
</evidence>
<dbReference type="VEuPathDB" id="FungiDB:B1J91_L09042g"/>
<evidence type="ECO:0000256" key="2">
    <source>
        <dbReference type="ARBA" id="ARBA00004496"/>
    </source>
</evidence>
<dbReference type="InterPro" id="IPR017380">
    <property type="entry name" value="Hist_AcTrfase_B-typ_cat-su"/>
</dbReference>
<dbReference type="Pfam" id="PF00583">
    <property type="entry name" value="Acetyltransf_1"/>
    <property type="match status" value="1"/>
</dbReference>
<dbReference type="GO" id="GO:0000123">
    <property type="term" value="C:histone acetyltransferase complex"/>
    <property type="evidence" value="ECO:0007669"/>
    <property type="project" value="EnsemblFungi"/>
</dbReference>
<dbReference type="Pfam" id="PF10394">
    <property type="entry name" value="Hat1_N"/>
    <property type="match status" value="1"/>
</dbReference>
<feature type="binding site" evidence="16">
    <location>
        <begin position="223"/>
        <end position="225"/>
    </location>
    <ligand>
        <name>acetyl-CoA</name>
        <dbReference type="ChEBI" id="CHEBI:57288"/>
    </ligand>
</feature>
<dbReference type="CDD" id="cd04301">
    <property type="entry name" value="NAT_SF"/>
    <property type="match status" value="1"/>
</dbReference>
<keyword evidence="8" id="KW-0227">DNA damage</keyword>
<feature type="active site" description="Proton donor/acceptor" evidence="15">
    <location>
        <position position="258"/>
    </location>
</feature>
<dbReference type="EMBL" id="LLZZ01000015">
    <property type="protein sequence ID" value="KTB12767.1"/>
    <property type="molecule type" value="Genomic_DNA"/>
</dbReference>
<keyword evidence="11 14" id="KW-0539">Nucleus</keyword>
<dbReference type="SUPFAM" id="SSF55729">
    <property type="entry name" value="Acyl-CoA N-acyltransferases (Nat)"/>
    <property type="match status" value="1"/>
</dbReference>
<evidence type="ECO:0000313" key="19">
    <source>
        <dbReference type="EMBL" id="KTA98022.1"/>
    </source>
</evidence>
<evidence type="ECO:0000256" key="11">
    <source>
        <dbReference type="ARBA" id="ARBA00023242"/>
    </source>
</evidence>
<dbReference type="InterPro" id="IPR037113">
    <property type="entry name" value="Hat1_N_sf"/>
</dbReference>
<dbReference type="GO" id="GO:0006302">
    <property type="term" value="P:double-strand break repair"/>
    <property type="evidence" value="ECO:0007669"/>
    <property type="project" value="EnsemblFungi"/>
</dbReference>
<evidence type="ECO:0000256" key="9">
    <source>
        <dbReference type="ARBA" id="ARBA00022853"/>
    </source>
</evidence>
<comment type="subcellular location">
    <subcellularLocation>
        <location evidence="2 14">Cytoplasm</location>
    </subcellularLocation>
    <subcellularLocation>
        <location evidence="1 14">Nucleus</location>
    </subcellularLocation>
</comment>
<dbReference type="AlphaFoldDB" id="A0A0W0CED6"/>
<dbReference type="Gene3D" id="3.90.360.10">
    <property type="entry name" value="Histone acetyl transferase 1 (HAT1), N-terminal domain"/>
    <property type="match status" value="1"/>
</dbReference>
<evidence type="ECO:0000256" key="16">
    <source>
        <dbReference type="PIRSR" id="PIRSR038084-2"/>
    </source>
</evidence>
<feature type="binding site" evidence="16">
    <location>
        <begin position="230"/>
        <end position="236"/>
    </location>
    <ligand>
        <name>acetyl-CoA</name>
        <dbReference type="ChEBI" id="CHEBI:57288"/>
    </ligand>
</feature>
<keyword evidence="10" id="KW-0234">DNA repair</keyword>
<dbReference type="GO" id="GO:0005634">
    <property type="term" value="C:nucleus"/>
    <property type="evidence" value="ECO:0007669"/>
    <property type="project" value="UniProtKB-SubCell"/>
</dbReference>
<comment type="catalytic activity">
    <reaction evidence="13 14">
        <text>L-lysyl-[protein] + acetyl-CoA = N(6)-acetyl-L-lysyl-[protein] + CoA + H(+)</text>
        <dbReference type="Rhea" id="RHEA:45948"/>
        <dbReference type="Rhea" id="RHEA-COMP:9752"/>
        <dbReference type="Rhea" id="RHEA-COMP:10731"/>
        <dbReference type="ChEBI" id="CHEBI:15378"/>
        <dbReference type="ChEBI" id="CHEBI:29969"/>
        <dbReference type="ChEBI" id="CHEBI:57287"/>
        <dbReference type="ChEBI" id="CHEBI:57288"/>
        <dbReference type="ChEBI" id="CHEBI:61930"/>
        <dbReference type="EC" id="2.3.1.48"/>
    </reaction>
</comment>